<reference evidence="3" key="1">
    <citation type="submission" date="2022-11" db="UniProtKB">
        <authorList>
            <consortium name="WormBaseParasite"/>
        </authorList>
    </citation>
    <scope>IDENTIFICATION</scope>
</reference>
<protein>
    <submittedName>
        <fullName evidence="3">Uncharacterized protein</fullName>
    </submittedName>
</protein>
<dbReference type="Proteomes" id="UP000887566">
    <property type="component" value="Unplaced"/>
</dbReference>
<evidence type="ECO:0000256" key="1">
    <source>
        <dbReference type="SAM" id="SignalP"/>
    </source>
</evidence>
<evidence type="ECO:0000313" key="3">
    <source>
        <dbReference type="WBParaSite" id="PSAMB.scaffold551size62451.g7003.t1"/>
    </source>
</evidence>
<name>A0A914WXY3_9BILA</name>
<feature type="signal peptide" evidence="1">
    <location>
        <begin position="1"/>
        <end position="18"/>
    </location>
</feature>
<keyword evidence="1" id="KW-0732">Signal</keyword>
<dbReference type="AlphaFoldDB" id="A0A914WXY3"/>
<dbReference type="WBParaSite" id="PSAMB.scaffold551size62451.g7003.t1">
    <property type="protein sequence ID" value="PSAMB.scaffold551size62451.g7003.t1"/>
    <property type="gene ID" value="PSAMB.scaffold551size62451.g7003"/>
</dbReference>
<proteinExistence type="predicted"/>
<dbReference type="PANTHER" id="PTHR37433:SF6">
    <property type="entry name" value="ACTIVIN_RECP DOMAIN-CONTAINING PROTEIN"/>
    <property type="match status" value="1"/>
</dbReference>
<sequence>MRWLLLALLTRHALLIAATKCFTCEGLCVNSGVCNCHTGLCDGDYCFSERTPADSPFVYRISKGCMKRPSRTRTGCDYDQLEENILCVCKGDFCNDMIMITPSADARRRNVMCRQCSERDPNCHHTCQGQWCYQDALHGGSGCGFGPPSLPFSFKGPELLNEARRREACIAISRGSGQPRTHCICDRDECNDGLGRRHDTAHRARSLSLVGQADTPPLVDCISCESSVRGSAVSAVCKKTYCRGHFCTYTAHRDNRDGTPFMMTTQGCINVTQVDQVQVGCTQKWMSNIKEDIHCACADNYCNFDAQRAHRSCSSKQTVMTAVKIAVILHVCSLFIAQHRFSLT</sequence>
<organism evidence="2 3">
    <name type="scientific">Plectus sambesii</name>
    <dbReference type="NCBI Taxonomy" id="2011161"/>
    <lineage>
        <taxon>Eukaryota</taxon>
        <taxon>Metazoa</taxon>
        <taxon>Ecdysozoa</taxon>
        <taxon>Nematoda</taxon>
        <taxon>Chromadorea</taxon>
        <taxon>Plectida</taxon>
        <taxon>Plectina</taxon>
        <taxon>Plectoidea</taxon>
        <taxon>Plectidae</taxon>
        <taxon>Plectus</taxon>
    </lineage>
</organism>
<feature type="chain" id="PRO_5037713351" evidence="1">
    <location>
        <begin position="19"/>
        <end position="344"/>
    </location>
</feature>
<accession>A0A914WXY3</accession>
<evidence type="ECO:0000313" key="2">
    <source>
        <dbReference type="Proteomes" id="UP000887566"/>
    </source>
</evidence>
<keyword evidence="2" id="KW-1185">Reference proteome</keyword>
<dbReference type="PANTHER" id="PTHR37433">
    <property type="entry name" value="PROTEIN CBG25136-RELATED"/>
    <property type="match status" value="1"/>
</dbReference>